<evidence type="ECO:0000259" key="1">
    <source>
        <dbReference type="Pfam" id="PF02579"/>
    </source>
</evidence>
<proteinExistence type="predicted"/>
<dbReference type="Pfam" id="PF02579">
    <property type="entry name" value="Nitro_FeMo-Co"/>
    <property type="match status" value="1"/>
</dbReference>
<dbReference type="InterPro" id="IPR033913">
    <property type="entry name" value="MTH1175_dom"/>
</dbReference>
<dbReference type="Proteomes" id="UP000885931">
    <property type="component" value="Unassembled WGS sequence"/>
</dbReference>
<dbReference type="PANTHER" id="PTHR42983">
    <property type="entry name" value="DINITROGENASE IRON-MOLYBDENUM COFACTOR PROTEIN-RELATED"/>
    <property type="match status" value="1"/>
</dbReference>
<dbReference type="PANTHER" id="PTHR42983:SF1">
    <property type="entry name" value="IRON-MOLYBDENUM PROTEIN"/>
    <property type="match status" value="1"/>
</dbReference>
<feature type="non-terminal residue" evidence="2">
    <location>
        <position position="92"/>
    </location>
</feature>
<dbReference type="SUPFAM" id="SSF53146">
    <property type="entry name" value="Nitrogenase accessory factor-like"/>
    <property type="match status" value="1"/>
</dbReference>
<protein>
    <submittedName>
        <fullName evidence="2">Dinitrogenase iron-molybdenum cofactor biosynthesis protein</fullName>
    </submittedName>
</protein>
<evidence type="ECO:0000313" key="2">
    <source>
        <dbReference type="EMBL" id="HDM90716.1"/>
    </source>
</evidence>
<gene>
    <name evidence="2" type="ORF">ENG67_05895</name>
</gene>
<accession>A0A7C0XA07</accession>
<name>A0A7C0XA07_UNCW3</name>
<comment type="caution">
    <text evidence="2">The sequence shown here is derived from an EMBL/GenBank/DDBJ whole genome shotgun (WGS) entry which is preliminary data.</text>
</comment>
<dbReference type="CDD" id="cd00851">
    <property type="entry name" value="MTH1175"/>
    <property type="match status" value="1"/>
</dbReference>
<dbReference type="Gene3D" id="3.30.420.130">
    <property type="entry name" value="Dinitrogenase iron-molybdenum cofactor biosynthesis domain"/>
    <property type="match status" value="1"/>
</dbReference>
<sequence>MRIAITSLGPDLDSEVDYRFGRAAYFIFYDTDSDTFEALPNPAAMAPGGAGVQAAQIVASRGVTHVLTGEVGPNALPALMAAGIQIIRGVSG</sequence>
<dbReference type="InterPro" id="IPR003731">
    <property type="entry name" value="Di-Nase_FeMo-co_biosynth"/>
</dbReference>
<dbReference type="AlphaFoldDB" id="A0A7C0XA07"/>
<feature type="domain" description="Dinitrogenase iron-molybdenum cofactor biosynthesis" evidence="1">
    <location>
        <begin position="13"/>
        <end position="91"/>
    </location>
</feature>
<dbReference type="InterPro" id="IPR036105">
    <property type="entry name" value="DiNase_FeMo-co_biosyn_sf"/>
</dbReference>
<dbReference type="EMBL" id="DRBW01000215">
    <property type="protein sequence ID" value="HDM90716.1"/>
    <property type="molecule type" value="Genomic_DNA"/>
</dbReference>
<organism evidence="2">
    <name type="scientific">candidate division WOR-3 bacterium</name>
    <dbReference type="NCBI Taxonomy" id="2052148"/>
    <lineage>
        <taxon>Bacteria</taxon>
        <taxon>Bacteria division WOR-3</taxon>
    </lineage>
</organism>
<reference evidence="2" key="1">
    <citation type="journal article" date="2020" name="mSystems">
        <title>Genome- and Community-Level Interaction Insights into Carbon Utilization and Element Cycling Functions of Hydrothermarchaeota in Hydrothermal Sediment.</title>
        <authorList>
            <person name="Zhou Z."/>
            <person name="Liu Y."/>
            <person name="Xu W."/>
            <person name="Pan J."/>
            <person name="Luo Z.H."/>
            <person name="Li M."/>
        </authorList>
    </citation>
    <scope>NUCLEOTIDE SEQUENCE [LARGE SCALE GENOMIC DNA]</scope>
    <source>
        <strain evidence="2">HyVt-237</strain>
    </source>
</reference>